<comment type="caution">
    <text evidence="2">The sequence shown here is derived from an EMBL/GenBank/DDBJ whole genome shotgun (WGS) entry which is preliminary data.</text>
</comment>
<evidence type="ECO:0000313" key="2">
    <source>
        <dbReference type="EMBL" id="GBM07299.1"/>
    </source>
</evidence>
<protein>
    <submittedName>
        <fullName evidence="2">Uncharacterized protein</fullName>
    </submittedName>
</protein>
<gene>
    <name evidence="2" type="ORF">AVEN_187855_1</name>
</gene>
<dbReference type="EMBL" id="BGPR01000241">
    <property type="protein sequence ID" value="GBM07299.1"/>
    <property type="molecule type" value="Genomic_DNA"/>
</dbReference>
<name>A0A4Y2CT48_ARAVE</name>
<feature type="region of interest" description="Disordered" evidence="1">
    <location>
        <begin position="1"/>
        <end position="20"/>
    </location>
</feature>
<dbReference type="Proteomes" id="UP000499080">
    <property type="component" value="Unassembled WGS sequence"/>
</dbReference>
<dbReference type="AlphaFoldDB" id="A0A4Y2CT48"/>
<accession>A0A4Y2CT48</accession>
<feature type="compositionally biased region" description="Polar residues" evidence="1">
    <location>
        <begin position="7"/>
        <end position="20"/>
    </location>
</feature>
<dbReference type="OrthoDB" id="6437663at2759"/>
<evidence type="ECO:0000313" key="3">
    <source>
        <dbReference type="Proteomes" id="UP000499080"/>
    </source>
</evidence>
<evidence type="ECO:0000256" key="1">
    <source>
        <dbReference type="SAM" id="MobiDB-lite"/>
    </source>
</evidence>
<reference evidence="2 3" key="1">
    <citation type="journal article" date="2019" name="Sci. Rep.">
        <title>Orb-weaving spider Araneus ventricosus genome elucidates the spidroin gene catalogue.</title>
        <authorList>
            <person name="Kono N."/>
            <person name="Nakamura H."/>
            <person name="Ohtoshi R."/>
            <person name="Moran D.A.P."/>
            <person name="Shinohara A."/>
            <person name="Yoshida Y."/>
            <person name="Fujiwara M."/>
            <person name="Mori M."/>
            <person name="Tomita M."/>
            <person name="Arakawa K."/>
        </authorList>
    </citation>
    <scope>NUCLEOTIDE SEQUENCE [LARGE SCALE GENOMIC DNA]</scope>
</reference>
<sequence length="197" mass="23212">MAFTKIQHGNRTAPSEGSQENIKVNCNRAMASLLLIPGHLRKRVLEAVHAFHYEIRGWREDHTHFFNLDDSDESMIHPNILQDGEGIFYWRSDGSIDRIKRAQQLVMNTSMNIRKRFDLACMYCFEKSVQTLWVEMEALWTTENFEIGDNPMTPFWVNWMRDGSLVPWTEIAKEYLDRRVERWPVPVRFSSFATVGR</sequence>
<proteinExistence type="predicted"/>
<organism evidence="2 3">
    <name type="scientific">Araneus ventricosus</name>
    <name type="common">Orbweaver spider</name>
    <name type="synonym">Epeira ventricosa</name>
    <dbReference type="NCBI Taxonomy" id="182803"/>
    <lineage>
        <taxon>Eukaryota</taxon>
        <taxon>Metazoa</taxon>
        <taxon>Ecdysozoa</taxon>
        <taxon>Arthropoda</taxon>
        <taxon>Chelicerata</taxon>
        <taxon>Arachnida</taxon>
        <taxon>Araneae</taxon>
        <taxon>Araneomorphae</taxon>
        <taxon>Entelegynae</taxon>
        <taxon>Araneoidea</taxon>
        <taxon>Araneidae</taxon>
        <taxon>Araneus</taxon>
    </lineage>
</organism>
<keyword evidence="3" id="KW-1185">Reference proteome</keyword>